<proteinExistence type="predicted"/>
<reference evidence="4" key="1">
    <citation type="submission" date="2021-01" db="EMBL/GenBank/DDBJ databases">
        <authorList>
            <person name="Corre E."/>
            <person name="Pelletier E."/>
            <person name="Niang G."/>
            <person name="Scheremetjew M."/>
            <person name="Finn R."/>
            <person name="Kale V."/>
            <person name="Holt S."/>
            <person name="Cochrane G."/>
            <person name="Meng A."/>
            <person name="Brown T."/>
            <person name="Cohen L."/>
        </authorList>
    </citation>
    <scope>NUCLEOTIDE SEQUENCE</scope>
    <source>
        <strain evidence="4">CCMP1510</strain>
    </source>
</reference>
<keyword evidence="1" id="KW-0677">Repeat</keyword>
<evidence type="ECO:0000313" key="4">
    <source>
        <dbReference type="EMBL" id="CAE0364016.1"/>
    </source>
</evidence>
<dbReference type="Gene3D" id="2.160.20.10">
    <property type="entry name" value="Single-stranded right-handed beta-helix, Pectin lyase-like"/>
    <property type="match status" value="1"/>
</dbReference>
<dbReference type="InterPro" id="IPR039448">
    <property type="entry name" value="Beta_helix"/>
</dbReference>
<dbReference type="EMBL" id="HBIJ01006770">
    <property type="protein sequence ID" value="CAE0364016.1"/>
    <property type="molecule type" value="Transcribed_RNA"/>
</dbReference>
<gene>
    <name evidence="4" type="ORF">ALAG00032_LOCUS4757</name>
</gene>
<evidence type="ECO:0000259" key="3">
    <source>
        <dbReference type="Pfam" id="PF13229"/>
    </source>
</evidence>
<dbReference type="PANTHER" id="PTHR22990">
    <property type="entry name" value="F-BOX ONLY PROTEIN"/>
    <property type="match status" value="1"/>
</dbReference>
<feature type="domain" description="Right handed beta helix" evidence="3">
    <location>
        <begin position="285"/>
        <end position="426"/>
    </location>
</feature>
<dbReference type="PANTHER" id="PTHR22990:SF15">
    <property type="entry name" value="F-BOX ONLY PROTEIN 10"/>
    <property type="match status" value="1"/>
</dbReference>
<name>A0A7S3NKP9_9STRA</name>
<dbReference type="InterPro" id="IPR051550">
    <property type="entry name" value="SCF-Subunits/Alg-Epimerases"/>
</dbReference>
<dbReference type="InterPro" id="IPR012334">
    <property type="entry name" value="Pectin_lyas_fold"/>
</dbReference>
<dbReference type="InterPro" id="IPR006626">
    <property type="entry name" value="PbH1"/>
</dbReference>
<dbReference type="InterPro" id="IPR011050">
    <property type="entry name" value="Pectin_lyase_fold/virulence"/>
</dbReference>
<evidence type="ECO:0000256" key="2">
    <source>
        <dbReference type="SAM" id="MobiDB-lite"/>
    </source>
</evidence>
<dbReference type="GO" id="GO:0006511">
    <property type="term" value="P:ubiquitin-dependent protein catabolic process"/>
    <property type="evidence" value="ECO:0007669"/>
    <property type="project" value="TreeGrafter"/>
</dbReference>
<accession>A0A7S3NKP9</accession>
<feature type="region of interest" description="Disordered" evidence="2">
    <location>
        <begin position="431"/>
        <end position="450"/>
    </location>
</feature>
<evidence type="ECO:0000256" key="1">
    <source>
        <dbReference type="ARBA" id="ARBA00022737"/>
    </source>
</evidence>
<dbReference type="SUPFAM" id="SSF51126">
    <property type="entry name" value="Pectin lyase-like"/>
    <property type="match status" value="2"/>
</dbReference>
<feature type="domain" description="Right handed beta helix" evidence="3">
    <location>
        <begin position="137"/>
        <end position="275"/>
    </location>
</feature>
<protein>
    <recommendedName>
        <fullName evidence="3">Right handed beta helix domain-containing protein</fullName>
    </recommendedName>
</protein>
<dbReference type="Pfam" id="PF13229">
    <property type="entry name" value="Beta_helix"/>
    <property type="match status" value="2"/>
</dbReference>
<dbReference type="SMART" id="SM00710">
    <property type="entry name" value="PbH1"/>
    <property type="match status" value="8"/>
</dbReference>
<sequence length="579" mass="62788">MTTRVWDSISLVRALNAAATKNEDTIIELEEAVYEVNEVKNVKRGKIYLRGPELGDYDNSWEAKVIKNGWRASVVGAVALCLKVEKPSRGAKILRIVGAVLFAKLGEVWLRRWRINRRRKPGGKRARIMAKDGLFEIQGDSQLRLERISIASFGFKAAVRVERNSKIHITECDLGCAGGNGLELSDDAEASIELCAISNCGRSGILLCGSGAATLYVSKDCIFSENKRFGMELQGGKQAIVESSNFKDCGICISDRGTWQAMGQGVIFRHCVLEGRSVCLPGLSIIGDGVPKSILIDTCTIIDVSGTGFYSLGNHCVTLKNCLISGATMAGIEALRGSQLRIYDSRIIQCNGAVVMHRDAQGSFYSCFFSRSEGGAVGIFTGARCNLSHCTIANARGVGLQVCQGNATISNCRILNNGETALCLGGRDIRSRDHRRRPSSSLQKSSKHPSSRLCINDCYVRGSGNGALLVIPHTPDDQYDSNVDAVQHYVFAQDSIFHDVQASLRFDAPADGYLAGNQILGPLSLTNWSGTTRLSWKVERLLHIGSRGSNCGLNPASPLRLLHDPVLIRLIVLFAAGGY</sequence>
<dbReference type="AlphaFoldDB" id="A0A7S3NKP9"/>
<organism evidence="4">
    <name type="scientific">Aureoumbra lagunensis</name>
    <dbReference type="NCBI Taxonomy" id="44058"/>
    <lineage>
        <taxon>Eukaryota</taxon>
        <taxon>Sar</taxon>
        <taxon>Stramenopiles</taxon>
        <taxon>Ochrophyta</taxon>
        <taxon>Pelagophyceae</taxon>
        <taxon>Pelagomonadales</taxon>
        <taxon>Aureoumbra</taxon>
    </lineage>
</organism>